<dbReference type="InterPro" id="IPR004360">
    <property type="entry name" value="Glyas_Fos-R_dOase_dom"/>
</dbReference>
<reference evidence="3" key="1">
    <citation type="journal article" date="2019" name="Int. J. Syst. Evol. Microbiol.">
        <title>The Global Catalogue of Microorganisms (GCM) 10K type strain sequencing project: providing services to taxonomists for standard genome sequencing and annotation.</title>
        <authorList>
            <consortium name="The Broad Institute Genomics Platform"/>
            <consortium name="The Broad Institute Genome Sequencing Center for Infectious Disease"/>
            <person name="Wu L."/>
            <person name="Ma J."/>
        </authorList>
    </citation>
    <scope>NUCLEOTIDE SEQUENCE [LARGE SCALE GENOMIC DNA]</scope>
    <source>
        <strain evidence="3">CGMCC 4.1469</strain>
    </source>
</reference>
<dbReference type="Pfam" id="PF00903">
    <property type="entry name" value="Glyoxalase"/>
    <property type="match status" value="1"/>
</dbReference>
<accession>A0ABW0KLI6</accession>
<dbReference type="CDD" id="cd06587">
    <property type="entry name" value="VOC"/>
    <property type="match status" value="1"/>
</dbReference>
<dbReference type="EMBL" id="JBHSMQ010000001">
    <property type="protein sequence ID" value="MFC5453572.1"/>
    <property type="molecule type" value="Genomic_DNA"/>
</dbReference>
<protein>
    <submittedName>
        <fullName evidence="2">VOC family protein</fullName>
    </submittedName>
</protein>
<dbReference type="RefSeq" id="WP_377162776.1">
    <property type="nucleotide sequence ID" value="NZ_JBHSMQ010000001.1"/>
</dbReference>
<dbReference type="Gene3D" id="3.10.180.10">
    <property type="entry name" value="2,3-Dihydroxybiphenyl 1,2-Dioxygenase, domain 1"/>
    <property type="match status" value="1"/>
</dbReference>
<comment type="caution">
    <text evidence="2">The sequence shown here is derived from an EMBL/GenBank/DDBJ whole genome shotgun (WGS) entry which is preliminary data.</text>
</comment>
<dbReference type="PROSITE" id="PS51819">
    <property type="entry name" value="VOC"/>
    <property type="match status" value="1"/>
</dbReference>
<dbReference type="InterPro" id="IPR029068">
    <property type="entry name" value="Glyas_Bleomycin-R_OHBP_Dase"/>
</dbReference>
<name>A0ABW0KLI6_9BACT</name>
<evidence type="ECO:0000313" key="3">
    <source>
        <dbReference type="Proteomes" id="UP001596052"/>
    </source>
</evidence>
<evidence type="ECO:0000259" key="1">
    <source>
        <dbReference type="PROSITE" id="PS51819"/>
    </source>
</evidence>
<dbReference type="Proteomes" id="UP001596052">
    <property type="component" value="Unassembled WGS sequence"/>
</dbReference>
<proteinExistence type="predicted"/>
<dbReference type="SUPFAM" id="SSF54593">
    <property type="entry name" value="Glyoxalase/Bleomycin resistance protein/Dihydroxybiphenyl dioxygenase"/>
    <property type="match status" value="1"/>
</dbReference>
<gene>
    <name evidence="2" type="ORF">ACFQDI_01785</name>
</gene>
<evidence type="ECO:0000313" key="2">
    <source>
        <dbReference type="EMBL" id="MFC5453572.1"/>
    </source>
</evidence>
<organism evidence="2 3">
    <name type="scientific">Prosthecobacter fluviatilis</name>
    <dbReference type="NCBI Taxonomy" id="445931"/>
    <lineage>
        <taxon>Bacteria</taxon>
        <taxon>Pseudomonadati</taxon>
        <taxon>Verrucomicrobiota</taxon>
        <taxon>Verrucomicrobiia</taxon>
        <taxon>Verrucomicrobiales</taxon>
        <taxon>Verrucomicrobiaceae</taxon>
        <taxon>Prosthecobacter</taxon>
    </lineage>
</organism>
<feature type="domain" description="VOC" evidence="1">
    <location>
        <begin position="4"/>
        <end position="113"/>
    </location>
</feature>
<dbReference type="InterPro" id="IPR037523">
    <property type="entry name" value="VOC_core"/>
</dbReference>
<sequence>MKVERLKYVIWAADMNRAVNFYASVFGGTVLKQNDIISEVEICGGVIGIHGGGEGARTWTGLSFQVPDVIEGAREIVAAGGVLTREPEPENGEPPHLAMCVDTEGNEIMLTRKRVR</sequence>
<keyword evidence="3" id="KW-1185">Reference proteome</keyword>